<dbReference type="OrthoDB" id="5973733at2759"/>
<sequence length="106" mass="11745">MPGGAITDPSFLPYPIPSSMPSSSEFSSSLRKMDGYGEVCLLGDGFDPIGIVRIREDEYDSRSGSDNIDGAVSGDDHDANDEQPPKRKKYHRHTPHQIQELEMYNS</sequence>
<keyword evidence="2" id="KW-0238">DNA-binding</keyword>
<dbReference type="STRING" id="1194695.A0A5A7SR12"/>
<dbReference type="EMBL" id="SSTE01020817">
    <property type="protein sequence ID" value="KAA0033624.1"/>
    <property type="molecule type" value="Genomic_DNA"/>
</dbReference>
<comment type="caution">
    <text evidence="2">The sequence shown here is derived from an EMBL/GenBank/DDBJ whole genome shotgun (WGS) entry which is preliminary data.</text>
</comment>
<name>A0A5A7SR12_CUCMM</name>
<evidence type="ECO:0000313" key="2">
    <source>
        <dbReference type="EMBL" id="KAA0033624.1"/>
    </source>
</evidence>
<feature type="region of interest" description="Disordered" evidence="1">
    <location>
        <begin position="1"/>
        <end position="29"/>
    </location>
</feature>
<organism evidence="2 3">
    <name type="scientific">Cucumis melo var. makuwa</name>
    <name type="common">Oriental melon</name>
    <dbReference type="NCBI Taxonomy" id="1194695"/>
    <lineage>
        <taxon>Eukaryota</taxon>
        <taxon>Viridiplantae</taxon>
        <taxon>Streptophyta</taxon>
        <taxon>Embryophyta</taxon>
        <taxon>Tracheophyta</taxon>
        <taxon>Spermatophyta</taxon>
        <taxon>Magnoliopsida</taxon>
        <taxon>eudicotyledons</taxon>
        <taxon>Gunneridae</taxon>
        <taxon>Pentapetalae</taxon>
        <taxon>rosids</taxon>
        <taxon>fabids</taxon>
        <taxon>Cucurbitales</taxon>
        <taxon>Cucurbitaceae</taxon>
        <taxon>Benincaseae</taxon>
        <taxon>Cucumis</taxon>
    </lineage>
</organism>
<dbReference type="Proteomes" id="UP000321393">
    <property type="component" value="Unassembled WGS sequence"/>
</dbReference>
<gene>
    <name evidence="2" type="ORF">E6C27_scaffold239G00600</name>
</gene>
<accession>A0A5A7SR12</accession>
<proteinExistence type="predicted"/>
<evidence type="ECO:0000256" key="1">
    <source>
        <dbReference type="SAM" id="MobiDB-lite"/>
    </source>
</evidence>
<dbReference type="AlphaFoldDB" id="A0A5A7SR12"/>
<feature type="compositionally biased region" description="Basic residues" evidence="1">
    <location>
        <begin position="86"/>
        <end position="95"/>
    </location>
</feature>
<dbReference type="GO" id="GO:0003677">
    <property type="term" value="F:DNA binding"/>
    <property type="evidence" value="ECO:0007669"/>
    <property type="project" value="UniProtKB-KW"/>
</dbReference>
<feature type="compositionally biased region" description="Low complexity" evidence="1">
    <location>
        <begin position="19"/>
        <end position="29"/>
    </location>
</feature>
<reference evidence="2 3" key="1">
    <citation type="submission" date="2019-08" db="EMBL/GenBank/DDBJ databases">
        <title>Draft genome sequences of two oriental melons (Cucumis melo L. var makuwa).</title>
        <authorList>
            <person name="Kwon S.-Y."/>
        </authorList>
    </citation>
    <scope>NUCLEOTIDE SEQUENCE [LARGE SCALE GENOMIC DNA]</scope>
    <source>
        <strain evidence="3">cv. SW 3</strain>
        <tissue evidence="2">Leaf</tissue>
    </source>
</reference>
<keyword evidence="2" id="KW-0371">Homeobox</keyword>
<evidence type="ECO:0000313" key="3">
    <source>
        <dbReference type="Proteomes" id="UP000321393"/>
    </source>
</evidence>
<feature type="region of interest" description="Disordered" evidence="1">
    <location>
        <begin position="57"/>
        <end position="106"/>
    </location>
</feature>
<protein>
    <submittedName>
        <fullName evidence="2">Homeobox-leucine zipper protein ANTHOCYANINLESS 2 isoform X1</fullName>
    </submittedName>
</protein>